<dbReference type="InParanoid" id="D1ZZY2"/>
<feature type="domain" description="Chitin-binding type-2" evidence="2">
    <location>
        <begin position="128"/>
        <end position="184"/>
    </location>
</feature>
<evidence type="ECO:0000259" key="2">
    <source>
        <dbReference type="PROSITE" id="PS50940"/>
    </source>
</evidence>
<dbReference type="SUPFAM" id="SSF57625">
    <property type="entry name" value="Invertebrate chitin-binding proteins"/>
    <property type="match status" value="1"/>
</dbReference>
<dbReference type="PROSITE" id="PS50940">
    <property type="entry name" value="CHIT_BIND_II"/>
    <property type="match status" value="1"/>
</dbReference>
<sequence length="192" mass="22253">MSLFETLLIGSLVCLVLSPEMSHSRIVDFSSDNSLFHPFVQKIRNYRSKDYLIKLLKRNLEQKLRKIRKLNDEKMEDQFRENAKLAKPKCNCNCKCNERNFRKRCEHCEHCSAGGGPETTTEPENFKNFVCQQEGSFENPNSCRQFYICFRNEPEPIGVTCPKGFAFDSAEGKCTRKAARQCVRNQLSIHTN</sequence>
<reference evidence="3 4" key="1">
    <citation type="journal article" date="2008" name="Nature">
        <title>The genome of the model beetle and pest Tribolium castaneum.</title>
        <authorList>
            <consortium name="Tribolium Genome Sequencing Consortium"/>
            <person name="Richards S."/>
            <person name="Gibbs R.A."/>
            <person name="Weinstock G.M."/>
            <person name="Brown S.J."/>
            <person name="Denell R."/>
            <person name="Beeman R.W."/>
            <person name="Gibbs R."/>
            <person name="Beeman R.W."/>
            <person name="Brown S.J."/>
            <person name="Bucher G."/>
            <person name="Friedrich M."/>
            <person name="Grimmelikhuijzen C.J."/>
            <person name="Klingler M."/>
            <person name="Lorenzen M."/>
            <person name="Richards S."/>
            <person name="Roth S."/>
            <person name="Schroder R."/>
            <person name="Tautz D."/>
            <person name="Zdobnov E.M."/>
            <person name="Muzny D."/>
            <person name="Gibbs R.A."/>
            <person name="Weinstock G.M."/>
            <person name="Attaway T."/>
            <person name="Bell S."/>
            <person name="Buhay C.J."/>
            <person name="Chandrabose M.N."/>
            <person name="Chavez D."/>
            <person name="Clerk-Blankenburg K.P."/>
            <person name="Cree A."/>
            <person name="Dao M."/>
            <person name="Davis C."/>
            <person name="Chacko J."/>
            <person name="Dinh H."/>
            <person name="Dugan-Rocha S."/>
            <person name="Fowler G."/>
            <person name="Garner T.T."/>
            <person name="Garnes J."/>
            <person name="Gnirke A."/>
            <person name="Hawes A."/>
            <person name="Hernandez J."/>
            <person name="Hines S."/>
            <person name="Holder M."/>
            <person name="Hume J."/>
            <person name="Jhangiani S.N."/>
            <person name="Joshi V."/>
            <person name="Khan Z.M."/>
            <person name="Jackson L."/>
            <person name="Kovar C."/>
            <person name="Kowis A."/>
            <person name="Lee S."/>
            <person name="Lewis L.R."/>
            <person name="Margolis J."/>
            <person name="Morgan M."/>
            <person name="Nazareth L.V."/>
            <person name="Nguyen N."/>
            <person name="Okwuonu G."/>
            <person name="Parker D."/>
            <person name="Richards S."/>
            <person name="Ruiz S.J."/>
            <person name="Santibanez J."/>
            <person name="Savard J."/>
            <person name="Scherer S.E."/>
            <person name="Schneider B."/>
            <person name="Sodergren E."/>
            <person name="Tautz D."/>
            <person name="Vattahil S."/>
            <person name="Villasana D."/>
            <person name="White C.S."/>
            <person name="Wright R."/>
            <person name="Park Y."/>
            <person name="Beeman R.W."/>
            <person name="Lord J."/>
            <person name="Oppert B."/>
            <person name="Lorenzen M."/>
            <person name="Brown S."/>
            <person name="Wang L."/>
            <person name="Savard J."/>
            <person name="Tautz D."/>
            <person name="Richards S."/>
            <person name="Weinstock G."/>
            <person name="Gibbs R.A."/>
            <person name="Liu Y."/>
            <person name="Worley K."/>
            <person name="Weinstock G."/>
            <person name="Elsik C.G."/>
            <person name="Reese J.T."/>
            <person name="Elhaik E."/>
            <person name="Landan G."/>
            <person name="Graur D."/>
            <person name="Arensburger P."/>
            <person name="Atkinson P."/>
            <person name="Beeman R.W."/>
            <person name="Beidler J."/>
            <person name="Brown S.J."/>
            <person name="Demuth J.P."/>
            <person name="Drury D.W."/>
            <person name="Du Y.Z."/>
            <person name="Fujiwara H."/>
            <person name="Lorenzen M."/>
            <person name="Maselli V."/>
            <person name="Osanai M."/>
            <person name="Park Y."/>
            <person name="Robertson H.M."/>
            <person name="Tu Z."/>
            <person name="Wang J.J."/>
            <person name="Wang S."/>
            <person name="Richards S."/>
            <person name="Song H."/>
            <person name="Zhang L."/>
            <person name="Sodergren E."/>
            <person name="Werner D."/>
            <person name="Stanke M."/>
            <person name="Morgenstern B."/>
            <person name="Solovyev V."/>
            <person name="Kosarev P."/>
            <person name="Brown G."/>
            <person name="Chen H.C."/>
            <person name="Ermolaeva O."/>
            <person name="Hlavina W."/>
            <person name="Kapustin Y."/>
            <person name="Kiryutin B."/>
            <person name="Kitts P."/>
            <person name="Maglott D."/>
            <person name="Pruitt K."/>
            <person name="Sapojnikov V."/>
            <person name="Souvorov A."/>
            <person name="Mackey A.J."/>
            <person name="Waterhouse R.M."/>
            <person name="Wyder S."/>
            <person name="Zdobnov E.M."/>
            <person name="Zdobnov E.M."/>
            <person name="Wyder S."/>
            <person name="Kriventseva E.V."/>
            <person name="Kadowaki T."/>
            <person name="Bork P."/>
            <person name="Aranda M."/>
            <person name="Bao R."/>
            <person name="Beermann A."/>
            <person name="Berns N."/>
            <person name="Bolognesi R."/>
            <person name="Bonneton F."/>
            <person name="Bopp D."/>
            <person name="Brown S.J."/>
            <person name="Bucher G."/>
            <person name="Butts T."/>
            <person name="Chaumot A."/>
            <person name="Denell R.E."/>
            <person name="Ferrier D.E."/>
            <person name="Friedrich M."/>
            <person name="Gordon C.M."/>
            <person name="Jindra M."/>
            <person name="Klingler M."/>
            <person name="Lan Q."/>
            <person name="Lattorff H.M."/>
            <person name="Laudet V."/>
            <person name="von Levetsow C."/>
            <person name="Liu Z."/>
            <person name="Lutz R."/>
            <person name="Lynch J.A."/>
            <person name="da Fonseca R.N."/>
            <person name="Posnien N."/>
            <person name="Reuter R."/>
            <person name="Roth S."/>
            <person name="Savard J."/>
            <person name="Schinko J.B."/>
            <person name="Schmitt C."/>
            <person name="Schoppmeier M."/>
            <person name="Schroder R."/>
            <person name="Shippy T.D."/>
            <person name="Simonnet F."/>
            <person name="Marques-Souza H."/>
            <person name="Tautz D."/>
            <person name="Tomoyasu Y."/>
            <person name="Trauner J."/>
            <person name="Van der Zee M."/>
            <person name="Vervoort M."/>
            <person name="Wittkopp N."/>
            <person name="Wimmer E.A."/>
            <person name="Yang X."/>
            <person name="Jones A.K."/>
            <person name="Sattelle D.B."/>
            <person name="Ebert P.R."/>
            <person name="Nelson D."/>
            <person name="Scott J.G."/>
            <person name="Beeman R.W."/>
            <person name="Muthukrishnan S."/>
            <person name="Kramer K.J."/>
            <person name="Arakane Y."/>
            <person name="Beeman R.W."/>
            <person name="Zhu Q."/>
            <person name="Hogenkamp D."/>
            <person name="Dixit R."/>
            <person name="Oppert B."/>
            <person name="Jiang H."/>
            <person name="Zou Z."/>
            <person name="Marshall J."/>
            <person name="Elpidina E."/>
            <person name="Vinokurov K."/>
            <person name="Oppert C."/>
            <person name="Zou Z."/>
            <person name="Evans J."/>
            <person name="Lu Z."/>
            <person name="Zhao P."/>
            <person name="Sumathipala N."/>
            <person name="Altincicek B."/>
            <person name="Vilcinskas A."/>
            <person name="Williams M."/>
            <person name="Hultmark D."/>
            <person name="Hetru C."/>
            <person name="Jiang H."/>
            <person name="Grimmelikhuijzen C.J."/>
            <person name="Hauser F."/>
            <person name="Cazzamali G."/>
            <person name="Williamson M."/>
            <person name="Park Y."/>
            <person name="Li B."/>
            <person name="Tanaka Y."/>
            <person name="Predel R."/>
            <person name="Neupert S."/>
            <person name="Schachtner J."/>
            <person name="Verleyen P."/>
            <person name="Raible F."/>
            <person name="Bork P."/>
            <person name="Friedrich M."/>
            <person name="Walden K.K."/>
            <person name="Robertson H.M."/>
            <person name="Angeli S."/>
            <person name="Foret S."/>
            <person name="Bucher G."/>
            <person name="Schuetz S."/>
            <person name="Maleszka R."/>
            <person name="Wimmer E.A."/>
            <person name="Beeman R.W."/>
            <person name="Lorenzen M."/>
            <person name="Tomoyasu Y."/>
            <person name="Miller S.C."/>
            <person name="Grossmann D."/>
            <person name="Bucher G."/>
        </authorList>
    </citation>
    <scope>NUCLEOTIDE SEQUENCE [LARGE SCALE GENOMIC DNA]</scope>
    <source>
        <strain evidence="3 4">Georgia GA2</strain>
    </source>
</reference>
<dbReference type="EMBL" id="KQ971338">
    <property type="protein sequence ID" value="EFA02439.2"/>
    <property type="molecule type" value="Genomic_DNA"/>
</dbReference>
<gene>
    <name evidence="3" type="primary">AUGUSTUS-3.0.2_08126</name>
    <name evidence="3" type="ORF">TcasGA2_TC008126</name>
</gene>
<dbReference type="Pfam" id="PF01607">
    <property type="entry name" value="CBM_14"/>
    <property type="match status" value="1"/>
</dbReference>
<evidence type="ECO:0000256" key="1">
    <source>
        <dbReference type="SAM" id="SignalP"/>
    </source>
</evidence>
<keyword evidence="4" id="KW-1185">Reference proteome</keyword>
<evidence type="ECO:0000313" key="3">
    <source>
        <dbReference type="EMBL" id="EFA02439.2"/>
    </source>
</evidence>
<keyword evidence="1" id="KW-0732">Signal</keyword>
<dbReference type="AlphaFoldDB" id="D1ZZY2"/>
<dbReference type="Gene3D" id="2.170.140.10">
    <property type="entry name" value="Chitin binding domain"/>
    <property type="match status" value="1"/>
</dbReference>
<reference evidence="3 4" key="2">
    <citation type="journal article" date="2010" name="Nucleic Acids Res.">
        <title>BeetleBase in 2010: revisions to provide comprehensive genomic information for Tribolium castaneum.</title>
        <authorList>
            <person name="Kim H.S."/>
            <person name="Murphy T."/>
            <person name="Xia J."/>
            <person name="Caragea D."/>
            <person name="Park Y."/>
            <person name="Beeman R.W."/>
            <person name="Lorenzen M.D."/>
            <person name="Butcher S."/>
            <person name="Manak J.R."/>
            <person name="Brown S.J."/>
        </authorList>
    </citation>
    <scope>GENOME REANNOTATION</scope>
    <source>
        <strain evidence="3 4">Georgia GA2</strain>
    </source>
</reference>
<dbReference type="GO" id="GO:0005576">
    <property type="term" value="C:extracellular region"/>
    <property type="evidence" value="ECO:0007669"/>
    <property type="project" value="InterPro"/>
</dbReference>
<feature type="chain" id="PRO_5007309950" description="Chitin-binding type-2 domain-containing protein" evidence="1">
    <location>
        <begin position="25"/>
        <end position="192"/>
    </location>
</feature>
<organism evidence="3 4">
    <name type="scientific">Tribolium castaneum</name>
    <name type="common">Red flour beetle</name>
    <dbReference type="NCBI Taxonomy" id="7070"/>
    <lineage>
        <taxon>Eukaryota</taxon>
        <taxon>Metazoa</taxon>
        <taxon>Ecdysozoa</taxon>
        <taxon>Arthropoda</taxon>
        <taxon>Hexapoda</taxon>
        <taxon>Insecta</taxon>
        <taxon>Pterygota</taxon>
        <taxon>Neoptera</taxon>
        <taxon>Endopterygota</taxon>
        <taxon>Coleoptera</taxon>
        <taxon>Polyphaga</taxon>
        <taxon>Cucujiformia</taxon>
        <taxon>Tenebrionidae</taxon>
        <taxon>Tenebrionidae incertae sedis</taxon>
        <taxon>Tribolium</taxon>
    </lineage>
</organism>
<dbReference type="Proteomes" id="UP000007266">
    <property type="component" value="Linkage group 4"/>
</dbReference>
<dbReference type="SMART" id="SM00494">
    <property type="entry name" value="ChtBD2"/>
    <property type="match status" value="1"/>
</dbReference>
<protein>
    <recommendedName>
        <fullName evidence="2">Chitin-binding type-2 domain-containing protein</fullName>
    </recommendedName>
</protein>
<feature type="signal peptide" evidence="1">
    <location>
        <begin position="1"/>
        <end position="24"/>
    </location>
</feature>
<dbReference type="InterPro" id="IPR002557">
    <property type="entry name" value="Chitin-bd_dom"/>
</dbReference>
<proteinExistence type="predicted"/>
<dbReference type="GO" id="GO:0008061">
    <property type="term" value="F:chitin binding"/>
    <property type="evidence" value="ECO:0007669"/>
    <property type="project" value="InterPro"/>
</dbReference>
<name>D1ZZY2_TRICA</name>
<dbReference type="HOGENOM" id="CLU_1557284_0_0_1"/>
<evidence type="ECO:0000313" key="4">
    <source>
        <dbReference type="Proteomes" id="UP000007266"/>
    </source>
</evidence>
<accession>D1ZZY2</accession>
<dbReference type="InterPro" id="IPR036508">
    <property type="entry name" value="Chitin-bd_dom_sf"/>
</dbReference>